<sequence>MKTVGITGGIGSGKSTVCKIFEVLNIPVYAADDRAKFLMQYDPSLIKQITNTFGEASYSNGTLNRSHLANVIFSNPKETEKINALVHPVVAQDFGSWRAQQHSPYVLKEAALLIESGSYQSLDFLINVYAPIDTRIHRVQQRDPQRSIDEIKGIIDKQTSEERRTAVANAIINNDGNQLLIPQVLAIHQQLIS</sequence>
<reference evidence="7" key="1">
    <citation type="submission" date="2022-10" db="EMBL/GenBank/DDBJ databases">
        <title>Comparative genomics and taxonomic characterization of three novel marine species of genus Reichenbachiella exhibiting antioxidant and polysaccharide degradation activities.</title>
        <authorList>
            <person name="Muhammad N."/>
            <person name="Lee Y.-J."/>
            <person name="Ko J."/>
            <person name="Kim S.-G."/>
        </authorList>
    </citation>
    <scope>NUCLEOTIDE SEQUENCE</scope>
    <source>
        <strain evidence="7">Wsw4-B4</strain>
    </source>
</reference>
<dbReference type="InterPro" id="IPR001977">
    <property type="entry name" value="Depp_CoAkinase"/>
</dbReference>
<dbReference type="NCBIfam" id="TIGR00152">
    <property type="entry name" value="dephospho-CoA kinase"/>
    <property type="match status" value="1"/>
</dbReference>
<keyword evidence="5 7" id="KW-0418">Kinase</keyword>
<evidence type="ECO:0000256" key="1">
    <source>
        <dbReference type="ARBA" id="ARBA00009018"/>
    </source>
</evidence>
<dbReference type="Proteomes" id="UP001062165">
    <property type="component" value="Chromosome"/>
</dbReference>
<dbReference type="EMBL" id="CP106735">
    <property type="protein sequence ID" value="UXX80082.1"/>
    <property type="molecule type" value="Genomic_DNA"/>
</dbReference>
<evidence type="ECO:0000313" key="8">
    <source>
        <dbReference type="Proteomes" id="UP001062165"/>
    </source>
</evidence>
<dbReference type="InterPro" id="IPR027417">
    <property type="entry name" value="P-loop_NTPase"/>
</dbReference>
<feature type="binding site" evidence="5">
    <location>
        <begin position="11"/>
        <end position="16"/>
    </location>
    <ligand>
        <name>ATP</name>
        <dbReference type="ChEBI" id="CHEBI:30616"/>
    </ligand>
</feature>
<evidence type="ECO:0000256" key="4">
    <source>
        <dbReference type="ARBA" id="ARBA00022993"/>
    </source>
</evidence>
<protein>
    <recommendedName>
        <fullName evidence="5 6">Dephospho-CoA kinase</fullName>
        <ecNumber evidence="5 6">2.7.1.24</ecNumber>
    </recommendedName>
    <alternativeName>
        <fullName evidence="5">Dephosphocoenzyme A kinase</fullName>
    </alternativeName>
</protein>
<comment type="catalytic activity">
    <reaction evidence="5">
        <text>3'-dephospho-CoA + ATP = ADP + CoA + H(+)</text>
        <dbReference type="Rhea" id="RHEA:18245"/>
        <dbReference type="ChEBI" id="CHEBI:15378"/>
        <dbReference type="ChEBI" id="CHEBI:30616"/>
        <dbReference type="ChEBI" id="CHEBI:57287"/>
        <dbReference type="ChEBI" id="CHEBI:57328"/>
        <dbReference type="ChEBI" id="CHEBI:456216"/>
        <dbReference type="EC" id="2.7.1.24"/>
    </reaction>
</comment>
<evidence type="ECO:0000313" key="7">
    <source>
        <dbReference type="EMBL" id="UXX80082.1"/>
    </source>
</evidence>
<dbReference type="SUPFAM" id="SSF52540">
    <property type="entry name" value="P-loop containing nucleoside triphosphate hydrolases"/>
    <property type="match status" value="1"/>
</dbReference>
<comment type="pathway">
    <text evidence="5">Cofactor biosynthesis; coenzyme A biosynthesis; CoA from (R)-pantothenate: step 5/5.</text>
</comment>
<dbReference type="EC" id="2.7.1.24" evidence="5 6"/>
<evidence type="ECO:0000256" key="6">
    <source>
        <dbReference type="NCBIfam" id="TIGR00152"/>
    </source>
</evidence>
<keyword evidence="5 7" id="KW-0808">Transferase</keyword>
<proteinExistence type="inferred from homology"/>
<dbReference type="PANTHER" id="PTHR10695:SF46">
    <property type="entry name" value="BIFUNCTIONAL COENZYME A SYNTHASE-RELATED"/>
    <property type="match status" value="1"/>
</dbReference>
<keyword evidence="8" id="KW-1185">Reference proteome</keyword>
<dbReference type="Gene3D" id="3.40.50.300">
    <property type="entry name" value="P-loop containing nucleotide triphosphate hydrolases"/>
    <property type="match status" value="1"/>
</dbReference>
<keyword evidence="4 5" id="KW-0173">Coenzyme A biosynthesis</keyword>
<dbReference type="Pfam" id="PF01121">
    <property type="entry name" value="CoaE"/>
    <property type="match status" value="1"/>
</dbReference>
<name>A0ABY6D1P1_9BACT</name>
<evidence type="ECO:0000256" key="3">
    <source>
        <dbReference type="ARBA" id="ARBA00022840"/>
    </source>
</evidence>
<keyword evidence="2 5" id="KW-0547">Nucleotide-binding</keyword>
<dbReference type="PANTHER" id="PTHR10695">
    <property type="entry name" value="DEPHOSPHO-COA KINASE-RELATED"/>
    <property type="match status" value="1"/>
</dbReference>
<gene>
    <name evidence="5 7" type="primary">coaE</name>
    <name evidence="7" type="ORF">N7E81_03045</name>
</gene>
<keyword evidence="5" id="KW-0963">Cytoplasm</keyword>
<evidence type="ECO:0000256" key="5">
    <source>
        <dbReference type="HAMAP-Rule" id="MF_00376"/>
    </source>
</evidence>
<dbReference type="GO" id="GO:0004140">
    <property type="term" value="F:dephospho-CoA kinase activity"/>
    <property type="evidence" value="ECO:0007669"/>
    <property type="project" value="UniProtKB-EC"/>
</dbReference>
<comment type="similarity">
    <text evidence="1 5">Belongs to the CoaE family.</text>
</comment>
<dbReference type="CDD" id="cd02022">
    <property type="entry name" value="DPCK"/>
    <property type="match status" value="1"/>
</dbReference>
<keyword evidence="3 5" id="KW-0067">ATP-binding</keyword>
<comment type="subcellular location">
    <subcellularLocation>
        <location evidence="5">Cytoplasm</location>
    </subcellularLocation>
</comment>
<evidence type="ECO:0000256" key="2">
    <source>
        <dbReference type="ARBA" id="ARBA00022741"/>
    </source>
</evidence>
<dbReference type="PROSITE" id="PS51219">
    <property type="entry name" value="DPCK"/>
    <property type="match status" value="1"/>
</dbReference>
<dbReference type="RefSeq" id="WP_263051812.1">
    <property type="nucleotide sequence ID" value="NZ_CP106735.1"/>
</dbReference>
<dbReference type="HAMAP" id="MF_00376">
    <property type="entry name" value="Dephospho_CoA_kinase"/>
    <property type="match status" value="1"/>
</dbReference>
<comment type="function">
    <text evidence="5">Catalyzes the phosphorylation of the 3'-hydroxyl group of dephosphocoenzyme A to form coenzyme A.</text>
</comment>
<accession>A0ABY6D1P1</accession>
<organism evidence="7 8">
    <name type="scientific">Reichenbachiella carrageenanivorans</name>
    <dbReference type="NCBI Taxonomy" id="2979869"/>
    <lineage>
        <taxon>Bacteria</taxon>
        <taxon>Pseudomonadati</taxon>
        <taxon>Bacteroidota</taxon>
        <taxon>Cytophagia</taxon>
        <taxon>Cytophagales</taxon>
        <taxon>Reichenbachiellaceae</taxon>
        <taxon>Reichenbachiella</taxon>
    </lineage>
</organism>